<dbReference type="InterPro" id="IPR013865">
    <property type="entry name" value="FAM32A"/>
</dbReference>
<dbReference type="Pfam" id="PF13875">
    <property type="entry name" value="DUF4202"/>
    <property type="match status" value="1"/>
</dbReference>
<feature type="region of interest" description="Disordered" evidence="4">
    <location>
        <begin position="383"/>
        <end position="429"/>
    </location>
</feature>
<accession>M9LRL8</accession>
<dbReference type="Pfam" id="PF08242">
    <property type="entry name" value="Methyltransf_12"/>
    <property type="match status" value="1"/>
</dbReference>
<evidence type="ECO:0000256" key="4">
    <source>
        <dbReference type="SAM" id="MobiDB-lite"/>
    </source>
</evidence>
<evidence type="ECO:0000313" key="7">
    <source>
        <dbReference type="Proteomes" id="UP000011976"/>
    </source>
</evidence>
<dbReference type="PANTHER" id="PTHR22809">
    <property type="entry name" value="METHYLTRANSFERASE-RELATED"/>
    <property type="match status" value="1"/>
</dbReference>
<feature type="region of interest" description="Disordered" evidence="4">
    <location>
        <begin position="712"/>
        <end position="733"/>
    </location>
</feature>
<feature type="compositionally biased region" description="Basic and acidic residues" evidence="4">
    <location>
        <begin position="56"/>
        <end position="68"/>
    </location>
</feature>
<comment type="similarity">
    <text evidence="1">Belongs to the methyltransferase superfamily. METL family.</text>
</comment>
<feature type="compositionally biased region" description="Basic and acidic residues" evidence="4">
    <location>
        <begin position="87"/>
        <end position="100"/>
    </location>
</feature>
<dbReference type="InterPro" id="IPR025255">
    <property type="entry name" value="DUF4202"/>
</dbReference>
<dbReference type="InterPro" id="IPR013217">
    <property type="entry name" value="Methyltransf_12"/>
</dbReference>
<dbReference type="EMBL" id="DF196784">
    <property type="protein sequence ID" value="GAC75781.1"/>
    <property type="molecule type" value="Genomic_DNA"/>
</dbReference>
<keyword evidence="6" id="KW-0687">Ribonucleoprotein</keyword>
<reference evidence="7" key="1">
    <citation type="journal article" date="2013" name="Genome Announc.">
        <title>Genome sequence of the basidiomycetous yeast Pseudozyma antarctica T-34, a producer of the glycolipid biosurfactants mannosylerythritol lipids.</title>
        <authorList>
            <person name="Morita T."/>
            <person name="Koike H."/>
            <person name="Koyama Y."/>
            <person name="Hagiwara H."/>
            <person name="Ito E."/>
            <person name="Fukuoka T."/>
            <person name="Imura T."/>
            <person name="Machida M."/>
            <person name="Kitamoto D."/>
        </authorList>
    </citation>
    <scope>NUCLEOTIDE SEQUENCE [LARGE SCALE GENOMIC DNA]</scope>
    <source>
        <strain evidence="7">T-34</strain>
    </source>
</reference>
<feature type="region of interest" description="Disordered" evidence="4">
    <location>
        <begin position="1"/>
        <end position="116"/>
    </location>
</feature>
<dbReference type="PANTHER" id="PTHR22809:SF11">
    <property type="entry name" value="TRNA N(3)-METHYLCYTIDINE METHYLTRANSFERASE METTL2"/>
    <property type="match status" value="1"/>
</dbReference>
<sequence length="777" mass="86227">MSSSGSSSAYAFKPGGSLKLKGDDGKKDKKKKKKVKSSLSHDAKHASQSASSSKGKAHDDGKLSRDGDGGMDLQDPSETGLAPSGRRMTEAERRFEEVRRQRMQQRIAKEARTSHKEKVEAFNKYLGSLSEHHDIPKEAVMSDSLQLARSAIDDCHRKDPAYAQRAESSSSSGADAADSKTKVDELAYADSMESFTSHLIGLRLETPEYRAFAATVSPLSASEAESVARTGDLLRIAARCQHLERFLTPRASYPDGKAGYLKWRRDLYKIQADRAKQLLTEAGISETEADWVHKWVSKTELNPGRESGDMGTQMLEDAAVLVFLQNELELFAGQHQEYTEQKFVDIIKKTWRKLSALGKQEALKLSMPSGLEPIVRKGIEAVEGSSTQQEQGIPTDASGAADGAGRKKQTSSSAAITSGSTLPRALRPKNAAEAEALLAERAARTDDATDEPDMFGARLLKADDDIWTHNAWDHVTPPASHYEQVAATLAKQAETKLSLDEAEVFHQAPAGYWDTFYSAHENRFFKDRKWLHLEFPELVETTLESAGDKTVLEVGCGAGNTVFPLLEINKNPKLTIHACDYSAEAVGVVRSNPLCSSAPAGAKCHASVWDLSSSTALPTGLEEGSVDVVVLIFVFSALHPREWTQAVSNIRKLLKPSGIVLFRDYGRYDLPQLRFKKRRMLQDNFYLRGDGTRVYFFEPQELFSIFNARPQSTTTTTTRDDEEVQQVDQSTADSAQAGEKYDFETVQMAIDRRLIVNRKERKQMYRNWLQAKFQLLK</sequence>
<feature type="domain" description="Methyltransferase type 12" evidence="5">
    <location>
        <begin position="552"/>
        <end position="659"/>
    </location>
</feature>
<dbReference type="OrthoDB" id="417697at2759"/>
<evidence type="ECO:0000313" key="6">
    <source>
        <dbReference type="EMBL" id="GAC75781.1"/>
    </source>
</evidence>
<evidence type="ECO:0000259" key="5">
    <source>
        <dbReference type="Pfam" id="PF08242"/>
    </source>
</evidence>
<evidence type="ECO:0000256" key="2">
    <source>
        <dbReference type="ARBA" id="ARBA00022603"/>
    </source>
</evidence>
<keyword evidence="2" id="KW-0489">Methyltransferase</keyword>
<feature type="compositionally biased region" description="Low complexity" evidence="4">
    <location>
        <begin position="410"/>
        <end position="421"/>
    </location>
</feature>
<dbReference type="GO" id="GO:1990904">
    <property type="term" value="C:ribonucleoprotein complex"/>
    <property type="evidence" value="ECO:0007669"/>
    <property type="project" value="UniProtKB-KW"/>
</dbReference>
<dbReference type="STRING" id="1151754.M9LRL8"/>
<dbReference type="Gene3D" id="3.40.50.150">
    <property type="entry name" value="Vaccinia Virus protein VP39"/>
    <property type="match status" value="1"/>
</dbReference>
<dbReference type="SUPFAM" id="SSF53335">
    <property type="entry name" value="S-adenosyl-L-methionine-dependent methyltransferases"/>
    <property type="match status" value="1"/>
</dbReference>
<dbReference type="CDD" id="cd02440">
    <property type="entry name" value="AdoMet_MTases"/>
    <property type="match status" value="1"/>
</dbReference>
<proteinExistence type="inferred from homology"/>
<evidence type="ECO:0000256" key="1">
    <source>
        <dbReference type="ARBA" id="ARBA00009725"/>
    </source>
</evidence>
<dbReference type="GO" id="GO:0052735">
    <property type="term" value="F:tRNA (cytidine-3-)-methyltransferase activity"/>
    <property type="evidence" value="ECO:0007669"/>
    <property type="project" value="TreeGrafter"/>
</dbReference>
<dbReference type="Proteomes" id="UP000011976">
    <property type="component" value="Unassembled WGS sequence"/>
</dbReference>
<dbReference type="InterPro" id="IPR026113">
    <property type="entry name" value="METTL2/6/8-like"/>
</dbReference>
<keyword evidence="3" id="KW-0808">Transferase</keyword>
<evidence type="ECO:0000256" key="3">
    <source>
        <dbReference type="ARBA" id="ARBA00022679"/>
    </source>
</evidence>
<dbReference type="Pfam" id="PF08555">
    <property type="entry name" value="FAM32A"/>
    <property type="match status" value="1"/>
</dbReference>
<dbReference type="InterPro" id="IPR029063">
    <property type="entry name" value="SAM-dependent_MTases_sf"/>
</dbReference>
<name>M9LRL8_PSEA3</name>
<organism evidence="6 7">
    <name type="scientific">Pseudozyma antarctica (strain T-34)</name>
    <name type="common">Yeast</name>
    <name type="synonym">Candida antarctica</name>
    <dbReference type="NCBI Taxonomy" id="1151754"/>
    <lineage>
        <taxon>Eukaryota</taxon>
        <taxon>Fungi</taxon>
        <taxon>Dikarya</taxon>
        <taxon>Basidiomycota</taxon>
        <taxon>Ustilaginomycotina</taxon>
        <taxon>Ustilaginomycetes</taxon>
        <taxon>Ustilaginales</taxon>
        <taxon>Ustilaginaceae</taxon>
        <taxon>Moesziomyces</taxon>
    </lineage>
</organism>
<dbReference type="GO" id="GO:0032259">
    <property type="term" value="P:methylation"/>
    <property type="evidence" value="ECO:0007669"/>
    <property type="project" value="UniProtKB-KW"/>
</dbReference>
<gene>
    <name evidence="6" type="ORF">PANT_18d00061</name>
</gene>
<dbReference type="AlphaFoldDB" id="M9LRL8"/>
<protein>
    <submittedName>
        <fullName evidence="6">Small nuclear ribonucleoprotein</fullName>
    </submittedName>
</protein>
<feature type="compositionally biased region" description="Basic and acidic residues" evidence="4">
    <location>
        <begin position="107"/>
        <end position="116"/>
    </location>
</feature>